<dbReference type="STRING" id="451379.A0A0N5ANH8"/>
<keyword evidence="3" id="KW-0862">Zinc</keyword>
<dbReference type="InterPro" id="IPR013083">
    <property type="entry name" value="Znf_RING/FYVE/PHD"/>
</dbReference>
<dbReference type="SUPFAM" id="SSF140125">
    <property type="entry name" value="Rabenosyn-5 Rab-binding domain-like"/>
    <property type="match status" value="1"/>
</dbReference>
<evidence type="ECO:0000256" key="1">
    <source>
        <dbReference type="ARBA" id="ARBA00022723"/>
    </source>
</evidence>
<dbReference type="Pfam" id="PF11464">
    <property type="entry name" value="Rbsn"/>
    <property type="match status" value="1"/>
</dbReference>
<feature type="domain" description="FYVE-type" evidence="6">
    <location>
        <begin position="167"/>
        <end position="202"/>
    </location>
</feature>
<evidence type="ECO:0000313" key="8">
    <source>
        <dbReference type="WBParaSite" id="SMUV_0000616501-mRNA-1"/>
    </source>
</evidence>
<dbReference type="InterPro" id="IPR036531">
    <property type="entry name" value="Rbsn_Rab-bd_sf"/>
</dbReference>
<sequence>MDNSVDDVKDASTIEGFLCPFCIQDLGDVIRLQNHVESCHKQDDILRGLIDRAKQKIFKGDRTHSATSCTLSNNDESSLNNRQANDAVIFTEKPNCATSKLTVHIQEPGTSRSHNQYFFECRGHYIDETTVQTNKLIMRLDKLINQGPQEKHGRKDFEKETVSWLSDNDVKNCQICMAAFHSFSRRRHHCRLCGRIMCGTCSVFLTFVEARKIILSFLGKLINPVYSANYTEDFSLSEEDKTEALDDNSKVMHSLRNNFMSVFKNTGLVSMRNKSEKLMFFTFSKQKDDITGSEKLGDNEKLRLCMNCFIILDRWKEKIERVVTPHPLIPLYEELCDLLREMHKLAPSYLRMAESLGKGETLYTLELAEQLRQKIYDLKRQIDSLSSKIEVMGINEESEKTNQRELDLQKQIRCLSLKTIQEVVCQLSPLPTEDEYKKLKEKRSVEAAHQAELEYKSHYSHSSPTLQGLACQTKKEVAVAQQQLTETPLIMQARQEGEGWVPGFNHRFNPFAEENLITDPIEEQMFNIKGFLSQAIKDGRMEEVRMLEQNLKDLQDELDRKKTSSNINKI</sequence>
<evidence type="ECO:0000256" key="3">
    <source>
        <dbReference type="ARBA" id="ARBA00022833"/>
    </source>
</evidence>
<dbReference type="Proteomes" id="UP000046393">
    <property type="component" value="Unplaced"/>
</dbReference>
<keyword evidence="2 4" id="KW-0863">Zinc-finger</keyword>
<dbReference type="Gene3D" id="4.10.860.20">
    <property type="entry name" value="Rabenosyn, Rab binding domain"/>
    <property type="match status" value="1"/>
</dbReference>
<dbReference type="InterPro" id="IPR011011">
    <property type="entry name" value="Znf_FYVE_PHD"/>
</dbReference>
<dbReference type="AlphaFoldDB" id="A0A0N5ANH8"/>
<organism evidence="7 8">
    <name type="scientific">Syphacia muris</name>
    <dbReference type="NCBI Taxonomy" id="451379"/>
    <lineage>
        <taxon>Eukaryota</taxon>
        <taxon>Metazoa</taxon>
        <taxon>Ecdysozoa</taxon>
        <taxon>Nematoda</taxon>
        <taxon>Chromadorea</taxon>
        <taxon>Rhabditida</taxon>
        <taxon>Spirurina</taxon>
        <taxon>Oxyuridomorpha</taxon>
        <taxon>Oxyuroidea</taxon>
        <taxon>Oxyuridae</taxon>
        <taxon>Syphacia</taxon>
    </lineage>
</organism>
<keyword evidence="1" id="KW-0479">Metal-binding</keyword>
<keyword evidence="5" id="KW-0175">Coiled coil</keyword>
<dbReference type="InterPro" id="IPR000306">
    <property type="entry name" value="Znf_FYVE"/>
</dbReference>
<name>A0A0N5ANH8_9BILA</name>
<evidence type="ECO:0000313" key="7">
    <source>
        <dbReference type="Proteomes" id="UP000046393"/>
    </source>
</evidence>
<dbReference type="GO" id="GO:0008270">
    <property type="term" value="F:zinc ion binding"/>
    <property type="evidence" value="ECO:0007669"/>
    <property type="project" value="UniProtKB-KW"/>
</dbReference>
<evidence type="ECO:0000259" key="6">
    <source>
        <dbReference type="PROSITE" id="PS50178"/>
    </source>
</evidence>
<evidence type="ECO:0000256" key="5">
    <source>
        <dbReference type="SAM" id="Coils"/>
    </source>
</evidence>
<evidence type="ECO:0000256" key="4">
    <source>
        <dbReference type="PROSITE-ProRule" id="PRU00091"/>
    </source>
</evidence>
<dbReference type="Gene3D" id="3.30.40.10">
    <property type="entry name" value="Zinc/RING finger domain, C3HC4 (zinc finger)"/>
    <property type="match status" value="1"/>
</dbReference>
<dbReference type="Pfam" id="PF01363">
    <property type="entry name" value="FYVE"/>
    <property type="match status" value="1"/>
</dbReference>
<dbReference type="PANTHER" id="PTHR13510:SF44">
    <property type="entry name" value="RABENOSYN-5"/>
    <property type="match status" value="1"/>
</dbReference>
<protein>
    <submittedName>
        <fullName evidence="8">FYVE-type domain-containing protein</fullName>
    </submittedName>
</protein>
<dbReference type="SMART" id="SM00064">
    <property type="entry name" value="FYVE"/>
    <property type="match status" value="1"/>
</dbReference>
<dbReference type="PROSITE" id="PS50178">
    <property type="entry name" value="ZF_FYVE"/>
    <property type="match status" value="1"/>
</dbReference>
<dbReference type="WBParaSite" id="SMUV_0000616501-mRNA-1">
    <property type="protein sequence ID" value="SMUV_0000616501-mRNA-1"/>
    <property type="gene ID" value="SMUV_0000616501"/>
</dbReference>
<dbReference type="InterPro" id="IPR017455">
    <property type="entry name" value="Znf_FYVE-rel"/>
</dbReference>
<dbReference type="InterPro" id="IPR052727">
    <property type="entry name" value="Rab4/Rab5_effector"/>
</dbReference>
<proteinExistence type="predicted"/>
<dbReference type="SUPFAM" id="SSF57903">
    <property type="entry name" value="FYVE/PHD zinc finger"/>
    <property type="match status" value="1"/>
</dbReference>
<dbReference type="PANTHER" id="PTHR13510">
    <property type="entry name" value="FYVE-FINGER-CONTAINING RAB5 EFFECTOR PROTEIN RABENOSYN-5-RELATED"/>
    <property type="match status" value="1"/>
</dbReference>
<reference evidence="8" key="1">
    <citation type="submission" date="2017-02" db="UniProtKB">
        <authorList>
            <consortium name="WormBaseParasite"/>
        </authorList>
    </citation>
    <scope>IDENTIFICATION</scope>
</reference>
<feature type="coiled-coil region" evidence="5">
    <location>
        <begin position="537"/>
        <end position="564"/>
    </location>
</feature>
<dbReference type="InterPro" id="IPR021565">
    <property type="entry name" value="Rbsn_Rab-bd"/>
</dbReference>
<keyword evidence="7" id="KW-1185">Reference proteome</keyword>
<evidence type="ECO:0000256" key="2">
    <source>
        <dbReference type="ARBA" id="ARBA00022771"/>
    </source>
</evidence>
<accession>A0A0N5ANH8</accession>